<accession>A0A848GSI8</accession>
<dbReference type="Proteomes" id="UP000583266">
    <property type="component" value="Unassembled WGS sequence"/>
</dbReference>
<evidence type="ECO:0000256" key="1">
    <source>
        <dbReference type="SAM" id="MobiDB-lite"/>
    </source>
</evidence>
<dbReference type="RefSeq" id="WP_169228600.1">
    <property type="nucleotide sequence ID" value="NZ_JABBGC010000004.1"/>
</dbReference>
<organism evidence="2 3">
    <name type="scientific">Chitinophaga fulva</name>
    <dbReference type="NCBI Taxonomy" id="2728842"/>
    <lineage>
        <taxon>Bacteria</taxon>
        <taxon>Pseudomonadati</taxon>
        <taxon>Bacteroidota</taxon>
        <taxon>Chitinophagia</taxon>
        <taxon>Chitinophagales</taxon>
        <taxon>Chitinophagaceae</taxon>
        <taxon>Chitinophaga</taxon>
    </lineage>
</organism>
<evidence type="ECO:0000313" key="2">
    <source>
        <dbReference type="EMBL" id="NML41556.1"/>
    </source>
</evidence>
<sequence>MTTQKTPIGPLREDDIQPDEVINHQQEPVPQRGNQDEQSRRAGTSEDILNEEEDDLEIDELMEEEDRRDAAAEEAEKDREQEEDEDEDEITDEVTHLKLY</sequence>
<feature type="compositionally biased region" description="Acidic residues" evidence="1">
    <location>
        <begin position="48"/>
        <end position="64"/>
    </location>
</feature>
<name>A0A848GSI8_9BACT</name>
<reference evidence="2 3" key="1">
    <citation type="submission" date="2020-04" db="EMBL/GenBank/DDBJ databases">
        <title>Chitinophaga sp. G-6-1-13 sp. nov., isolated from soil.</title>
        <authorList>
            <person name="Dahal R.H."/>
            <person name="Chaudhary D.K."/>
        </authorList>
    </citation>
    <scope>NUCLEOTIDE SEQUENCE [LARGE SCALE GENOMIC DNA]</scope>
    <source>
        <strain evidence="2 3">G-6-1-13</strain>
    </source>
</reference>
<feature type="compositionally biased region" description="Acidic residues" evidence="1">
    <location>
        <begin position="81"/>
        <end position="92"/>
    </location>
</feature>
<feature type="compositionally biased region" description="Basic and acidic residues" evidence="1">
    <location>
        <begin position="65"/>
        <end position="80"/>
    </location>
</feature>
<protein>
    <submittedName>
        <fullName evidence="2">Uncharacterized protein</fullName>
    </submittedName>
</protein>
<keyword evidence="3" id="KW-1185">Reference proteome</keyword>
<evidence type="ECO:0000313" key="3">
    <source>
        <dbReference type="Proteomes" id="UP000583266"/>
    </source>
</evidence>
<comment type="caution">
    <text evidence="2">The sequence shown here is derived from an EMBL/GenBank/DDBJ whole genome shotgun (WGS) entry which is preliminary data.</text>
</comment>
<feature type="compositionally biased region" description="Basic and acidic residues" evidence="1">
    <location>
        <begin position="34"/>
        <end position="44"/>
    </location>
</feature>
<feature type="region of interest" description="Disordered" evidence="1">
    <location>
        <begin position="1"/>
        <end position="100"/>
    </location>
</feature>
<gene>
    <name evidence="2" type="ORF">HHL17_30510</name>
</gene>
<dbReference type="AlphaFoldDB" id="A0A848GSI8"/>
<dbReference type="EMBL" id="JABBGC010000004">
    <property type="protein sequence ID" value="NML41556.1"/>
    <property type="molecule type" value="Genomic_DNA"/>
</dbReference>
<proteinExistence type="predicted"/>